<dbReference type="PANTHER" id="PTHR46481:SF10">
    <property type="entry name" value="ZINC FINGER BED DOMAIN-CONTAINING PROTEIN 39"/>
    <property type="match status" value="1"/>
</dbReference>
<keyword evidence="4" id="KW-0862">Zinc</keyword>
<comment type="subcellular location">
    <subcellularLocation>
        <location evidence="1">Nucleus</location>
    </subcellularLocation>
</comment>
<keyword evidence="2" id="KW-0479">Metal-binding</keyword>
<gene>
    <name evidence="7" type="ORF">AFUS01_LOCUS2644</name>
</gene>
<evidence type="ECO:0000256" key="6">
    <source>
        <dbReference type="SAM" id="MobiDB-lite"/>
    </source>
</evidence>
<name>A0A8J2J2J5_9HEXA</name>
<comment type="caution">
    <text evidence="7">The sequence shown here is derived from an EMBL/GenBank/DDBJ whole genome shotgun (WGS) entry which is preliminary data.</text>
</comment>
<dbReference type="InterPro" id="IPR052035">
    <property type="entry name" value="ZnF_BED_domain_contain"/>
</dbReference>
<dbReference type="OrthoDB" id="4837779at2759"/>
<evidence type="ECO:0000256" key="3">
    <source>
        <dbReference type="ARBA" id="ARBA00022771"/>
    </source>
</evidence>
<keyword evidence="8" id="KW-1185">Reference proteome</keyword>
<feature type="compositionally biased region" description="Low complexity" evidence="6">
    <location>
        <begin position="1"/>
        <end position="10"/>
    </location>
</feature>
<sequence>MYTISVSSSSIKKDDGGSTGGMRNHIKRKHVTIDLEDGSNAKQIKLDDFVKCVKGFDSEVFDDLLLRFILLTNQPFLIVNSEAFRDFASFHRNQVKIPNNTTIGTRCVERFEVEKELLTTKLQVQ</sequence>
<dbReference type="GO" id="GO:0005634">
    <property type="term" value="C:nucleus"/>
    <property type="evidence" value="ECO:0007669"/>
    <property type="project" value="UniProtKB-SubCell"/>
</dbReference>
<dbReference type="EMBL" id="CAJVCH010015294">
    <property type="protein sequence ID" value="CAG7678862.1"/>
    <property type="molecule type" value="Genomic_DNA"/>
</dbReference>
<keyword evidence="5" id="KW-0539">Nucleus</keyword>
<organism evidence="7 8">
    <name type="scientific">Allacma fusca</name>
    <dbReference type="NCBI Taxonomy" id="39272"/>
    <lineage>
        <taxon>Eukaryota</taxon>
        <taxon>Metazoa</taxon>
        <taxon>Ecdysozoa</taxon>
        <taxon>Arthropoda</taxon>
        <taxon>Hexapoda</taxon>
        <taxon>Collembola</taxon>
        <taxon>Symphypleona</taxon>
        <taxon>Sminthuridae</taxon>
        <taxon>Allacma</taxon>
    </lineage>
</organism>
<evidence type="ECO:0000256" key="1">
    <source>
        <dbReference type="ARBA" id="ARBA00004123"/>
    </source>
</evidence>
<feature type="region of interest" description="Disordered" evidence="6">
    <location>
        <begin position="1"/>
        <end position="25"/>
    </location>
</feature>
<evidence type="ECO:0000256" key="4">
    <source>
        <dbReference type="ARBA" id="ARBA00022833"/>
    </source>
</evidence>
<evidence type="ECO:0000256" key="5">
    <source>
        <dbReference type="ARBA" id="ARBA00023242"/>
    </source>
</evidence>
<accession>A0A8J2J2J5</accession>
<evidence type="ECO:0000313" key="7">
    <source>
        <dbReference type="EMBL" id="CAG7678862.1"/>
    </source>
</evidence>
<reference evidence="7" key="1">
    <citation type="submission" date="2021-06" db="EMBL/GenBank/DDBJ databases">
        <authorList>
            <person name="Hodson N. C."/>
            <person name="Mongue J. A."/>
            <person name="Jaron S. K."/>
        </authorList>
    </citation>
    <scope>NUCLEOTIDE SEQUENCE</scope>
</reference>
<evidence type="ECO:0000256" key="2">
    <source>
        <dbReference type="ARBA" id="ARBA00022723"/>
    </source>
</evidence>
<dbReference type="Proteomes" id="UP000708208">
    <property type="component" value="Unassembled WGS sequence"/>
</dbReference>
<dbReference type="AlphaFoldDB" id="A0A8J2J2J5"/>
<dbReference type="PANTHER" id="PTHR46481">
    <property type="entry name" value="ZINC FINGER BED DOMAIN-CONTAINING PROTEIN 4"/>
    <property type="match status" value="1"/>
</dbReference>
<proteinExistence type="predicted"/>
<keyword evidence="3" id="KW-0863">Zinc-finger</keyword>
<protein>
    <submittedName>
        <fullName evidence="7">Uncharacterized protein</fullName>
    </submittedName>
</protein>
<evidence type="ECO:0000313" key="8">
    <source>
        <dbReference type="Proteomes" id="UP000708208"/>
    </source>
</evidence>
<dbReference type="GO" id="GO:0008270">
    <property type="term" value="F:zinc ion binding"/>
    <property type="evidence" value="ECO:0007669"/>
    <property type="project" value="UniProtKB-KW"/>
</dbReference>